<gene>
    <name evidence="1" type="ORF">G6047_10630</name>
</gene>
<organism evidence="1 2">
    <name type="scientific">Flavobacterium silvaticum</name>
    <dbReference type="NCBI Taxonomy" id="1852020"/>
    <lineage>
        <taxon>Bacteria</taxon>
        <taxon>Pseudomonadati</taxon>
        <taxon>Bacteroidota</taxon>
        <taxon>Flavobacteriia</taxon>
        <taxon>Flavobacteriales</taxon>
        <taxon>Flavobacteriaceae</taxon>
        <taxon>Flavobacterium</taxon>
    </lineage>
</organism>
<dbReference type="EMBL" id="JAAMPU010000106">
    <property type="protein sequence ID" value="NMH28487.1"/>
    <property type="molecule type" value="Genomic_DNA"/>
</dbReference>
<comment type="caution">
    <text evidence="1">The sequence shown here is derived from an EMBL/GenBank/DDBJ whole genome shotgun (WGS) entry which is preliminary data.</text>
</comment>
<reference evidence="1" key="1">
    <citation type="submission" date="2020-02" db="EMBL/GenBank/DDBJ databases">
        <title>Flavobacterium sp. genome.</title>
        <authorList>
            <person name="Jung H.S."/>
            <person name="Baek J.H."/>
            <person name="Jeon C.O."/>
        </authorList>
    </citation>
    <scope>NUCLEOTIDE SEQUENCE</scope>
    <source>
        <strain evidence="1">SE-s28</strain>
    </source>
</reference>
<dbReference type="AlphaFoldDB" id="A0A972FMN3"/>
<protein>
    <submittedName>
        <fullName evidence="1">Uncharacterized protein</fullName>
    </submittedName>
</protein>
<dbReference type="Proteomes" id="UP000712080">
    <property type="component" value="Unassembled WGS sequence"/>
</dbReference>
<proteinExistence type="predicted"/>
<keyword evidence="2" id="KW-1185">Reference proteome</keyword>
<evidence type="ECO:0000313" key="2">
    <source>
        <dbReference type="Proteomes" id="UP000712080"/>
    </source>
</evidence>
<evidence type="ECO:0000313" key="1">
    <source>
        <dbReference type="EMBL" id="NMH28487.1"/>
    </source>
</evidence>
<sequence>MSKLKKNNGTGIDNDDEQLRAILVLFKSRLESYSQDASQSYELLKLGAKDKLAQDLEKTIKDPLGSLSDVTDEIDEKIKSIIDTLVRSFLTFKNDFILNAYKSNTSINNLYYSIVLKEDNIENRNAIFEFFEVYDLIDISTKYPVYFQFTPLSLVDNIKSKEELLFG</sequence>
<accession>A0A972FMN3</accession>
<dbReference type="RefSeq" id="WP_169527599.1">
    <property type="nucleotide sequence ID" value="NZ_JAAMPU010000106.1"/>
</dbReference>
<name>A0A972FMN3_9FLAO</name>